<dbReference type="AlphaFoldDB" id="A0A518AVS1"/>
<name>A0A518AVS1_9BACT</name>
<reference evidence="1 2" key="1">
    <citation type="submission" date="2019-02" db="EMBL/GenBank/DDBJ databases">
        <title>Deep-cultivation of Planctomycetes and their phenomic and genomic characterization uncovers novel biology.</title>
        <authorList>
            <person name="Wiegand S."/>
            <person name="Jogler M."/>
            <person name="Boedeker C."/>
            <person name="Pinto D."/>
            <person name="Vollmers J."/>
            <person name="Rivas-Marin E."/>
            <person name="Kohn T."/>
            <person name="Peeters S.H."/>
            <person name="Heuer A."/>
            <person name="Rast P."/>
            <person name="Oberbeckmann S."/>
            <person name="Bunk B."/>
            <person name="Jeske O."/>
            <person name="Meyerdierks A."/>
            <person name="Storesund J.E."/>
            <person name="Kallscheuer N."/>
            <person name="Luecker S."/>
            <person name="Lage O.M."/>
            <person name="Pohl T."/>
            <person name="Merkel B.J."/>
            <person name="Hornburger P."/>
            <person name="Mueller R.-W."/>
            <person name="Bruemmer F."/>
            <person name="Labrenz M."/>
            <person name="Spormann A.M."/>
            <person name="Op den Camp H."/>
            <person name="Overmann J."/>
            <person name="Amann R."/>
            <person name="Jetten M.S.M."/>
            <person name="Mascher T."/>
            <person name="Medema M.H."/>
            <person name="Devos D.P."/>
            <person name="Kaster A.-K."/>
            <person name="Ovreas L."/>
            <person name="Rohde M."/>
            <person name="Galperin M.Y."/>
            <person name="Jogler C."/>
        </authorList>
    </citation>
    <scope>NUCLEOTIDE SEQUENCE [LARGE SCALE GENOMIC DNA]</scope>
    <source>
        <strain evidence="1 2">Pan181</strain>
    </source>
</reference>
<dbReference type="Proteomes" id="UP000315750">
    <property type="component" value="Chromosome"/>
</dbReference>
<protein>
    <submittedName>
        <fullName evidence="1">Uncharacterized protein</fullName>
    </submittedName>
</protein>
<dbReference type="KEGG" id="amuc:Pan181_50600"/>
<dbReference type="RefSeq" id="WP_145251305.1">
    <property type="nucleotide sequence ID" value="NZ_CP036278.1"/>
</dbReference>
<dbReference type="OrthoDB" id="2604824at2"/>
<accession>A0A518AVS1</accession>
<dbReference type="Pfam" id="PF19923">
    <property type="entry name" value="DUF6386"/>
    <property type="match status" value="1"/>
</dbReference>
<evidence type="ECO:0000313" key="2">
    <source>
        <dbReference type="Proteomes" id="UP000315750"/>
    </source>
</evidence>
<proteinExistence type="predicted"/>
<dbReference type="InterPro" id="IPR045665">
    <property type="entry name" value="DUF6386"/>
</dbReference>
<keyword evidence="2" id="KW-1185">Reference proteome</keyword>
<dbReference type="EMBL" id="CP036278">
    <property type="protein sequence ID" value="QDU58820.1"/>
    <property type="molecule type" value="Genomic_DNA"/>
</dbReference>
<gene>
    <name evidence="1" type="ORF">Pan181_50600</name>
</gene>
<evidence type="ECO:0000313" key="1">
    <source>
        <dbReference type="EMBL" id="QDU58820.1"/>
    </source>
</evidence>
<organism evidence="1 2">
    <name type="scientific">Aeoliella mucimassa</name>
    <dbReference type="NCBI Taxonomy" id="2527972"/>
    <lineage>
        <taxon>Bacteria</taxon>
        <taxon>Pseudomonadati</taxon>
        <taxon>Planctomycetota</taxon>
        <taxon>Planctomycetia</taxon>
        <taxon>Pirellulales</taxon>
        <taxon>Lacipirellulaceae</taxon>
        <taxon>Aeoliella</taxon>
    </lineage>
</organism>
<sequence>MDRTFKFFTDTATLAMFDPQQLEHRVDDDVDWWCLDFAQLDEIQSGKIALVSLGGDGVYQTRITDDDLNPDERDYAAELVANLGINVTSGKLFIGPGECLPGGQSRFDDSDTQRGALCEINNGIYRVDVYAIHWFDSPRWWTDDHTPPADAPADYVVVLRPRTDPMPALDSEPRFNGVPDGFLFDSSTRQVGPQPGMILTTEVRKGPDGLTLKDCGPCYYRASLVDYCRVAWKDTIRFKVIDIDPDAKAMTGEYIETVNGT</sequence>